<protein>
    <recommendedName>
        <fullName evidence="4 10">Beta-galactosidase</fullName>
        <ecNumber evidence="4 10">3.2.1.23</ecNumber>
    </recommendedName>
</protein>
<dbReference type="SUPFAM" id="SSF49785">
    <property type="entry name" value="Galactose-binding domain-like"/>
    <property type="match status" value="3"/>
</dbReference>
<dbReference type="Proteomes" id="UP001552299">
    <property type="component" value="Unassembled WGS sequence"/>
</dbReference>
<evidence type="ECO:0000256" key="1">
    <source>
        <dbReference type="ARBA" id="ARBA00001412"/>
    </source>
</evidence>
<dbReference type="PANTHER" id="PTHR23421">
    <property type="entry name" value="BETA-GALACTOSIDASE RELATED"/>
    <property type="match status" value="1"/>
</dbReference>
<dbReference type="EC" id="3.2.1.23" evidence="4 10"/>
<evidence type="ECO:0000256" key="3">
    <source>
        <dbReference type="ARBA" id="ARBA00009809"/>
    </source>
</evidence>
<comment type="catalytic activity">
    <reaction evidence="1 10">
        <text>Hydrolysis of terminal non-reducing beta-D-galactose residues in beta-D-galactosides.</text>
        <dbReference type="EC" id="3.2.1.23"/>
    </reaction>
</comment>
<dbReference type="InterPro" id="IPR001944">
    <property type="entry name" value="Glycoside_Hdrlase_35"/>
</dbReference>
<dbReference type="SUPFAM" id="SSF51445">
    <property type="entry name" value="(Trans)glycosidases"/>
    <property type="match status" value="2"/>
</dbReference>
<dbReference type="InterPro" id="IPR008979">
    <property type="entry name" value="Galactose-bd-like_sf"/>
</dbReference>
<dbReference type="Pfam" id="PF02140">
    <property type="entry name" value="SUEL_Lectin"/>
    <property type="match status" value="1"/>
</dbReference>
<comment type="subcellular location">
    <subcellularLocation>
        <location evidence="2">Secreted</location>
        <location evidence="2">Extracellular space</location>
        <location evidence="2">Apoplast</location>
    </subcellularLocation>
</comment>
<dbReference type="CDD" id="cd22842">
    <property type="entry name" value="Gal_Rha_Lectin_BGal"/>
    <property type="match status" value="1"/>
</dbReference>
<dbReference type="AlphaFoldDB" id="A0ABD0VQD6"/>
<accession>A0ABD0VQD6</accession>
<dbReference type="InterPro" id="IPR041392">
    <property type="entry name" value="GHD"/>
</dbReference>
<keyword evidence="9 10" id="KW-0326">Glycosidase</keyword>
<evidence type="ECO:0000256" key="6">
    <source>
        <dbReference type="ARBA" id="ARBA00022525"/>
    </source>
</evidence>
<keyword evidence="5" id="KW-0052">Apoplast</keyword>
<dbReference type="Gene3D" id="2.60.120.740">
    <property type="match status" value="1"/>
</dbReference>
<evidence type="ECO:0000259" key="12">
    <source>
        <dbReference type="PROSITE" id="PS50228"/>
    </source>
</evidence>
<dbReference type="FunFam" id="3.20.20.80:FF:000006">
    <property type="entry name" value="Beta-galactosidase"/>
    <property type="match status" value="1"/>
</dbReference>
<evidence type="ECO:0000256" key="10">
    <source>
        <dbReference type="RuleBase" id="RU000675"/>
    </source>
</evidence>
<dbReference type="Pfam" id="PF17834">
    <property type="entry name" value="GHD"/>
    <property type="match status" value="2"/>
</dbReference>
<dbReference type="PROSITE" id="PS01182">
    <property type="entry name" value="GLYCOSYL_HYDROL_F35"/>
    <property type="match status" value="1"/>
</dbReference>
<evidence type="ECO:0000313" key="13">
    <source>
        <dbReference type="EMBL" id="KAL0927240.1"/>
    </source>
</evidence>
<evidence type="ECO:0000256" key="4">
    <source>
        <dbReference type="ARBA" id="ARBA00012756"/>
    </source>
</evidence>
<reference evidence="13 14" key="1">
    <citation type="journal article" date="2024" name="Plant Biotechnol. J.">
        <title>Dendrobium thyrsiflorum genome and its molecular insights into genes involved in important horticultural traits.</title>
        <authorList>
            <person name="Chen B."/>
            <person name="Wang J.Y."/>
            <person name="Zheng P.J."/>
            <person name="Li K.L."/>
            <person name="Liang Y.M."/>
            <person name="Chen X.F."/>
            <person name="Zhang C."/>
            <person name="Zhao X."/>
            <person name="He X."/>
            <person name="Zhang G.Q."/>
            <person name="Liu Z.J."/>
            <person name="Xu Q."/>
        </authorList>
    </citation>
    <scope>NUCLEOTIDE SEQUENCE [LARGE SCALE GENOMIC DNA]</scope>
    <source>
        <strain evidence="13">GZMU011</strain>
    </source>
</reference>
<evidence type="ECO:0000313" key="14">
    <source>
        <dbReference type="Proteomes" id="UP001552299"/>
    </source>
</evidence>
<evidence type="ECO:0000256" key="7">
    <source>
        <dbReference type="ARBA" id="ARBA00022729"/>
    </source>
</evidence>
<dbReference type="Pfam" id="PF21467">
    <property type="entry name" value="BetaGal_gal-bd"/>
    <property type="match status" value="1"/>
</dbReference>
<keyword evidence="6" id="KW-0964">Secreted</keyword>
<feature type="domain" description="SUEL-type lectin" evidence="12">
    <location>
        <begin position="714"/>
        <end position="787"/>
    </location>
</feature>
<dbReference type="InterPro" id="IPR000922">
    <property type="entry name" value="Lectin_gal-bd_dom"/>
</dbReference>
<dbReference type="GO" id="GO:0004565">
    <property type="term" value="F:beta-galactosidase activity"/>
    <property type="evidence" value="ECO:0007669"/>
    <property type="project" value="UniProtKB-EC"/>
</dbReference>
<dbReference type="InterPro" id="IPR048913">
    <property type="entry name" value="BetaGal_gal-bd"/>
</dbReference>
<evidence type="ECO:0000256" key="8">
    <source>
        <dbReference type="ARBA" id="ARBA00022801"/>
    </source>
</evidence>
<evidence type="ECO:0000256" key="5">
    <source>
        <dbReference type="ARBA" id="ARBA00022523"/>
    </source>
</evidence>
<evidence type="ECO:0000256" key="11">
    <source>
        <dbReference type="RuleBase" id="RU003679"/>
    </source>
</evidence>
<dbReference type="Gene3D" id="3.20.20.80">
    <property type="entry name" value="Glycosidases"/>
    <property type="match status" value="2"/>
</dbReference>
<evidence type="ECO:0000256" key="2">
    <source>
        <dbReference type="ARBA" id="ARBA00004271"/>
    </source>
</evidence>
<gene>
    <name evidence="13" type="ORF">M5K25_001404</name>
</gene>
<dbReference type="Gene3D" id="2.60.120.260">
    <property type="entry name" value="Galactose-binding domain-like"/>
    <property type="match status" value="1"/>
</dbReference>
<dbReference type="InterPro" id="IPR031330">
    <property type="entry name" value="Gly_Hdrlase_35_cat"/>
</dbReference>
<comment type="caution">
    <text evidence="13">The sequence shown here is derived from an EMBL/GenBank/DDBJ whole genome shotgun (WGS) entry which is preliminary data.</text>
</comment>
<dbReference type="InterPro" id="IPR017853">
    <property type="entry name" value="GH"/>
</dbReference>
<dbReference type="Pfam" id="PF01301">
    <property type="entry name" value="Glyco_hydro_35"/>
    <property type="match status" value="2"/>
</dbReference>
<dbReference type="InterPro" id="IPR019801">
    <property type="entry name" value="Glyco_hydro_35_CS"/>
</dbReference>
<keyword evidence="8 10" id="KW-0378">Hydrolase</keyword>
<dbReference type="FunFam" id="2.60.120.260:FF:000142">
    <property type="entry name" value="Beta-galactosidase"/>
    <property type="match status" value="2"/>
</dbReference>
<name>A0ABD0VQD6_DENTH</name>
<keyword evidence="7" id="KW-0732">Signal</keyword>
<dbReference type="InterPro" id="IPR043159">
    <property type="entry name" value="Lectin_gal-bd_sf"/>
</dbReference>
<dbReference type="GO" id="GO:0048046">
    <property type="term" value="C:apoplast"/>
    <property type="evidence" value="ECO:0007669"/>
    <property type="project" value="UniProtKB-SubCell"/>
</dbReference>
<dbReference type="PRINTS" id="PR00742">
    <property type="entry name" value="GLHYDRLASE35"/>
</dbReference>
<evidence type="ECO:0000256" key="9">
    <source>
        <dbReference type="ARBA" id="ARBA00023295"/>
    </source>
</evidence>
<dbReference type="EMBL" id="JANQDX010000002">
    <property type="protein sequence ID" value="KAL0927240.1"/>
    <property type="molecule type" value="Genomic_DNA"/>
</dbReference>
<proteinExistence type="inferred from homology"/>
<sequence>MTVERSSLMATAEFYFLAPFTIPEALQRIKVSFGTAFLLLLQIMWPDLMQKAKEGGLDAIETYVFWNAHEPQRGQYNFEGNLDLIRFIKEIQNAGLYAILRIGPYVCAEWNYGGLPAWLRQIPGLQMRTNNQPFKDEMQKFVTLIVDMVKKESLLAPQGGPIIITQIENEYGNVQGPYGNAGKEYIKWCAKLAESYQIGVPWIMCQQPDAPQPMINTCNGFYCDNFTPNNSTSPKLWTENWTGWFKAWDKPDPHRLAEDLAYSVARFFQSSGTLQNYYMYHGGTNFGRTTGGPYITTTYDYDAPLDEYGNIRQPKWGHLKNLHAVIKKMEKALTYGNAETTELDNGLLVTKFFGIGVVPGCFLVNKNKTDDATLDFEGTKYFLPAWSVSILPDCKQEVYNTAKVNAQTSIMVKKSNQAEAEPTSLIWSWKPEDLSKAVQGLEPDFTTNTLRDQILASVDASDYLWYITSVNVSEDQQMSLQVNTAGHILHAFVNGDLIGSEYAPNGKFSFVFEKDVVLNQEMNIIALLSATVGLKNYGPYYELMPAGIVGGPVKLIGNYNDTIDLSFSKWSYKVGLNGEKQQVYLDNSNSTWNTGGIFPKKVPFTWYKTTFQAPLGSDPVVVDLLGMGKGTAWVNGQSLGRFWPSYLTWSGGCGPCDYRGPFQSNGCQTGCGEPAQRWYHAGEPNTLVLFEEAGGDPSQVNFQTVIVGIVCANVVEGNILTLSCQGPQKISALQVASFGDPQGTCGSFQIGTCNVDSAYGIVRQACVGQATCSILVDEKTFGSRFDDTKEHIGSGHNRNSVVPFGGKTTQFKGLRVITVYPAVPFDDETTGQRRHINTCNGFYCDSITPNNSTSPKLWTENWTGWFKAWDKPDPHRFAEDLGYSVARFFQSSGTLQNYYMYRGGTNFGRTTGGPYITTTYDYDAPIDECGNIRQPKWGNLKNLHAVIKKMEKALTYGNAKATKLVNRLSVTKFFDIAVVPGCFLANKNKTDDATLDFEGTKYFLPSWSVSILPDCKQEVYNTAKVNAQTSIMVKKPNQAEAEPTSLMWSWKPEDLSKAVQGLEPDFTTNTLRDQILASVDASDYLWYITSVNVSQDEQMSLQMNTAGHILHAFVNGDLIGSEYAPNGKFSFVFEKEVVLNQEMNVIALLSATVGLKNYGPYYELMPAGIVGGPVKLIGNYNDTIDLSFSKWSYKVGLNGKKQQVYLDNSNSSWNTGDMFPKKVPFTWYKACVGQATCSVPMDEKTFGASQCNYSSSRRLAVQATCA</sequence>
<comment type="similarity">
    <text evidence="3 11">Belongs to the glycosyl hydrolase 35 family.</text>
</comment>
<keyword evidence="14" id="KW-1185">Reference proteome</keyword>
<organism evidence="13 14">
    <name type="scientific">Dendrobium thyrsiflorum</name>
    <name type="common">Pinecone-like raceme dendrobium</name>
    <name type="synonym">Orchid</name>
    <dbReference type="NCBI Taxonomy" id="117978"/>
    <lineage>
        <taxon>Eukaryota</taxon>
        <taxon>Viridiplantae</taxon>
        <taxon>Streptophyta</taxon>
        <taxon>Embryophyta</taxon>
        <taxon>Tracheophyta</taxon>
        <taxon>Spermatophyta</taxon>
        <taxon>Magnoliopsida</taxon>
        <taxon>Liliopsida</taxon>
        <taxon>Asparagales</taxon>
        <taxon>Orchidaceae</taxon>
        <taxon>Epidendroideae</taxon>
        <taxon>Malaxideae</taxon>
        <taxon>Dendrobiinae</taxon>
        <taxon>Dendrobium</taxon>
    </lineage>
</organism>
<dbReference type="PROSITE" id="PS50228">
    <property type="entry name" value="SUEL_LECTIN"/>
    <property type="match status" value="1"/>
</dbReference>